<accession>A0AAD6MH11</accession>
<dbReference type="EMBL" id="JAQIZT010000009">
    <property type="protein sequence ID" value="KAJ6985378.1"/>
    <property type="molecule type" value="Genomic_DNA"/>
</dbReference>
<proteinExistence type="predicted"/>
<keyword evidence="2" id="KW-1185">Reference proteome</keyword>
<sequence length="58" mass="6704">MATWTVICEVDARCRVEWWESDSQRGPSLPLHSDDIGRNIPHRCYLASNLGPSPEFFR</sequence>
<evidence type="ECO:0000313" key="1">
    <source>
        <dbReference type="EMBL" id="KAJ6985378.1"/>
    </source>
</evidence>
<dbReference type="Proteomes" id="UP001164929">
    <property type="component" value="Chromosome 9"/>
</dbReference>
<dbReference type="AlphaFoldDB" id="A0AAD6MH11"/>
<evidence type="ECO:0000313" key="2">
    <source>
        <dbReference type="Proteomes" id="UP001164929"/>
    </source>
</evidence>
<gene>
    <name evidence="1" type="ORF">NC653_023362</name>
</gene>
<comment type="caution">
    <text evidence="1">The sequence shown here is derived from an EMBL/GenBank/DDBJ whole genome shotgun (WGS) entry which is preliminary data.</text>
</comment>
<protein>
    <submittedName>
        <fullName evidence="1">Uncharacterized protein</fullName>
    </submittedName>
</protein>
<organism evidence="1 2">
    <name type="scientific">Populus alba x Populus x berolinensis</name>
    <dbReference type="NCBI Taxonomy" id="444605"/>
    <lineage>
        <taxon>Eukaryota</taxon>
        <taxon>Viridiplantae</taxon>
        <taxon>Streptophyta</taxon>
        <taxon>Embryophyta</taxon>
        <taxon>Tracheophyta</taxon>
        <taxon>Spermatophyta</taxon>
        <taxon>Magnoliopsida</taxon>
        <taxon>eudicotyledons</taxon>
        <taxon>Gunneridae</taxon>
        <taxon>Pentapetalae</taxon>
        <taxon>rosids</taxon>
        <taxon>fabids</taxon>
        <taxon>Malpighiales</taxon>
        <taxon>Salicaceae</taxon>
        <taxon>Saliceae</taxon>
        <taxon>Populus</taxon>
    </lineage>
</organism>
<reference evidence="1" key="1">
    <citation type="journal article" date="2023" name="Mol. Ecol. Resour.">
        <title>Chromosome-level genome assembly of a triploid poplar Populus alba 'Berolinensis'.</title>
        <authorList>
            <person name="Chen S."/>
            <person name="Yu Y."/>
            <person name="Wang X."/>
            <person name="Wang S."/>
            <person name="Zhang T."/>
            <person name="Zhou Y."/>
            <person name="He R."/>
            <person name="Meng N."/>
            <person name="Wang Y."/>
            <person name="Liu W."/>
            <person name="Liu Z."/>
            <person name="Liu J."/>
            <person name="Guo Q."/>
            <person name="Huang H."/>
            <person name="Sederoff R.R."/>
            <person name="Wang G."/>
            <person name="Qu G."/>
            <person name="Chen S."/>
        </authorList>
    </citation>
    <scope>NUCLEOTIDE SEQUENCE</scope>
    <source>
        <strain evidence="1">SC-2020</strain>
    </source>
</reference>
<name>A0AAD6MH11_9ROSI</name>